<protein>
    <recommendedName>
        <fullName evidence="4">DUF1097 domain-containing protein</fullName>
    </recommendedName>
</protein>
<keyword evidence="3" id="KW-1185">Reference proteome</keyword>
<reference evidence="2" key="2">
    <citation type="submission" date="2020-09" db="EMBL/GenBank/DDBJ databases">
        <authorList>
            <person name="Sun Q."/>
            <person name="Zhou Y."/>
        </authorList>
    </citation>
    <scope>NUCLEOTIDE SEQUENCE</scope>
    <source>
        <strain evidence="2">CGMCC 1.12987</strain>
    </source>
</reference>
<reference evidence="2" key="1">
    <citation type="journal article" date="2014" name="Int. J. Syst. Evol. Microbiol.">
        <title>Complete genome sequence of Corynebacterium casei LMG S-19264T (=DSM 44701T), isolated from a smear-ripened cheese.</title>
        <authorList>
            <consortium name="US DOE Joint Genome Institute (JGI-PGF)"/>
            <person name="Walter F."/>
            <person name="Albersmeier A."/>
            <person name="Kalinowski J."/>
            <person name="Ruckert C."/>
        </authorList>
    </citation>
    <scope>NUCLEOTIDE SEQUENCE</scope>
    <source>
        <strain evidence="2">CGMCC 1.12987</strain>
    </source>
</reference>
<evidence type="ECO:0000313" key="3">
    <source>
        <dbReference type="Proteomes" id="UP000644756"/>
    </source>
</evidence>
<feature type="transmembrane region" description="Helical" evidence="1">
    <location>
        <begin position="133"/>
        <end position="151"/>
    </location>
</feature>
<keyword evidence="1" id="KW-1133">Transmembrane helix</keyword>
<feature type="transmembrane region" description="Helical" evidence="1">
    <location>
        <begin position="20"/>
        <end position="42"/>
    </location>
</feature>
<evidence type="ECO:0000256" key="1">
    <source>
        <dbReference type="SAM" id="Phobius"/>
    </source>
</evidence>
<dbReference type="Pfam" id="PF06496">
    <property type="entry name" value="DUF1097"/>
    <property type="match status" value="1"/>
</dbReference>
<organism evidence="2 3">
    <name type="scientific">Paenibacillus abyssi</name>
    <dbReference type="NCBI Taxonomy" id="1340531"/>
    <lineage>
        <taxon>Bacteria</taxon>
        <taxon>Bacillati</taxon>
        <taxon>Bacillota</taxon>
        <taxon>Bacilli</taxon>
        <taxon>Bacillales</taxon>
        <taxon>Paenibacillaceae</taxon>
        <taxon>Paenibacillus</taxon>
    </lineage>
</organism>
<dbReference type="EMBL" id="BMGR01000018">
    <property type="protein sequence ID" value="GGG22470.1"/>
    <property type="molecule type" value="Genomic_DNA"/>
</dbReference>
<dbReference type="Proteomes" id="UP000644756">
    <property type="component" value="Unassembled WGS sequence"/>
</dbReference>
<sequence length="176" mass="17908">MKQLQAYSISIGILGAIDTYLTATILPVPVWVTFIAWASFFIVGGKLAGLKRSVVSNLAGVLIASCTLLIISVMGGSPLIAAICVGIGSAAMVQASKIPLLSILPAIVWGFASTVSTMVATDVPMTSLGWNNPGLVAAAGVIVGGLFGYVSEIWGDSMTKKQTVPTPAASHSSGSV</sequence>
<feature type="transmembrane region" description="Helical" evidence="1">
    <location>
        <begin position="100"/>
        <end position="121"/>
    </location>
</feature>
<accession>A0A917LH13</accession>
<dbReference type="AlphaFoldDB" id="A0A917LH13"/>
<keyword evidence="1" id="KW-0812">Transmembrane</keyword>
<name>A0A917LH13_9BACL</name>
<evidence type="ECO:0000313" key="2">
    <source>
        <dbReference type="EMBL" id="GGG22470.1"/>
    </source>
</evidence>
<dbReference type="RefSeq" id="WP_188533222.1">
    <property type="nucleotide sequence ID" value="NZ_BMGR01000018.1"/>
</dbReference>
<feature type="transmembrane region" description="Helical" evidence="1">
    <location>
        <begin position="62"/>
        <end position="88"/>
    </location>
</feature>
<comment type="caution">
    <text evidence="2">The sequence shown here is derived from an EMBL/GenBank/DDBJ whole genome shotgun (WGS) entry which is preliminary data.</text>
</comment>
<keyword evidence="1" id="KW-0472">Membrane</keyword>
<dbReference type="InterPro" id="IPR009476">
    <property type="entry name" value="DUF1097"/>
</dbReference>
<proteinExistence type="predicted"/>
<evidence type="ECO:0008006" key="4">
    <source>
        <dbReference type="Google" id="ProtNLM"/>
    </source>
</evidence>
<gene>
    <name evidence="2" type="ORF">GCM10010916_43900</name>
</gene>